<name>A0A0K2GJM2_NITMO</name>
<evidence type="ECO:0000313" key="3">
    <source>
        <dbReference type="Proteomes" id="UP000069205"/>
    </source>
</evidence>
<accession>A0A0K2GJM2</accession>
<organism evidence="2 3">
    <name type="scientific">Nitrospira moscoviensis</name>
    <dbReference type="NCBI Taxonomy" id="42253"/>
    <lineage>
        <taxon>Bacteria</taxon>
        <taxon>Pseudomonadati</taxon>
        <taxon>Nitrospirota</taxon>
        <taxon>Nitrospiria</taxon>
        <taxon>Nitrospirales</taxon>
        <taxon>Nitrospiraceae</taxon>
        <taxon>Nitrospira</taxon>
    </lineage>
</organism>
<keyword evidence="3" id="KW-1185">Reference proteome</keyword>
<dbReference type="KEGG" id="nmv:NITMOv2_0104"/>
<dbReference type="STRING" id="42253.NITMOv2_0104"/>
<dbReference type="Proteomes" id="UP000069205">
    <property type="component" value="Chromosome"/>
</dbReference>
<gene>
    <name evidence="1" type="ORF">NITMOv2_0104</name>
    <name evidence="2" type="ORF">NITMOv2_4678</name>
</gene>
<protein>
    <submittedName>
        <fullName evidence="2">Uncharacterized protein</fullName>
    </submittedName>
</protein>
<proteinExistence type="predicted"/>
<dbReference type="EMBL" id="CP011801">
    <property type="protein sequence ID" value="ALA61049.1"/>
    <property type="molecule type" value="Genomic_DNA"/>
</dbReference>
<dbReference type="PATRIC" id="fig|42253.5.peg.103"/>
<reference evidence="2 3" key="1">
    <citation type="journal article" date="2015" name="Proc. Natl. Acad. Sci. U.S.A.">
        <title>Expanded metabolic versatility of ubiquitous nitrite-oxidizing bacteria from the genus Nitrospira.</title>
        <authorList>
            <person name="Koch H."/>
            <person name="Lucker S."/>
            <person name="Albertsen M."/>
            <person name="Kitzinger K."/>
            <person name="Herbold C."/>
            <person name="Spieck E."/>
            <person name="Nielsen P.H."/>
            <person name="Wagner M."/>
            <person name="Daims H."/>
        </authorList>
    </citation>
    <scope>NUCLEOTIDE SEQUENCE [LARGE SCALE GENOMIC DNA]</scope>
    <source>
        <strain evidence="2 3">NSP M-1</strain>
    </source>
</reference>
<evidence type="ECO:0000313" key="2">
    <source>
        <dbReference type="EMBL" id="ALA61049.1"/>
    </source>
</evidence>
<sequence>MHMPCDIFSHYVTHSNESWNLSFSYTEQIAQKCTQRRGDQISVPVGLIEATESYQI</sequence>
<dbReference type="KEGG" id="nmv:NITMOv2_4678"/>
<dbReference type="EMBL" id="CP011801">
    <property type="protein sequence ID" value="ALA56544.1"/>
    <property type="molecule type" value="Genomic_DNA"/>
</dbReference>
<evidence type="ECO:0000313" key="1">
    <source>
        <dbReference type="EMBL" id="ALA56544.1"/>
    </source>
</evidence>
<dbReference type="AlphaFoldDB" id="A0A0K2GJM2"/>